<name>A0A162D4T0_9CRUS</name>
<dbReference type="GO" id="GO:0005634">
    <property type="term" value="C:nucleus"/>
    <property type="evidence" value="ECO:0007669"/>
    <property type="project" value="TreeGrafter"/>
</dbReference>
<evidence type="ECO:0000259" key="1">
    <source>
        <dbReference type="Pfam" id="PF03184"/>
    </source>
</evidence>
<evidence type="ECO:0000313" key="2">
    <source>
        <dbReference type="EMBL" id="KZR98764.1"/>
    </source>
</evidence>
<sequence>MYESGPLVCIGLAHDSGWMTGPKFFKALQHFHGYVKSSTTNPVLLLLDNHSSHLDYQAVSFAKGNGIVILTFPPHCSHVLQPCDISVFGPFKKSFGKNQNDWLHTHPGERIAITNIAQLSNGPFQSTFTQINIISGFKASGIFPFNRFAIPEWSYLPCFVTERPGKANYLLCSFMVL</sequence>
<dbReference type="PANTHER" id="PTHR19303">
    <property type="entry name" value="TRANSPOSON"/>
    <property type="match status" value="1"/>
</dbReference>
<dbReference type="Proteomes" id="UP000076858">
    <property type="component" value="Unassembled WGS sequence"/>
</dbReference>
<dbReference type="GO" id="GO:0003677">
    <property type="term" value="F:DNA binding"/>
    <property type="evidence" value="ECO:0007669"/>
    <property type="project" value="TreeGrafter"/>
</dbReference>
<dbReference type="InterPro" id="IPR004875">
    <property type="entry name" value="DDE_SF_endonuclease_dom"/>
</dbReference>
<comment type="caution">
    <text evidence="2">The sequence shown here is derived from an EMBL/GenBank/DDBJ whole genome shotgun (WGS) entry which is preliminary data.</text>
</comment>
<dbReference type="Pfam" id="PF03184">
    <property type="entry name" value="DDE_1"/>
    <property type="match status" value="1"/>
</dbReference>
<protein>
    <recommendedName>
        <fullName evidence="1">DDE-1 domain-containing protein</fullName>
    </recommendedName>
</protein>
<reference evidence="2 3" key="1">
    <citation type="submission" date="2016-03" db="EMBL/GenBank/DDBJ databases">
        <title>EvidentialGene: Evidence-directed Construction of Genes on Genomes.</title>
        <authorList>
            <person name="Gilbert D.G."/>
            <person name="Choi J.-H."/>
            <person name="Mockaitis K."/>
            <person name="Colbourne J."/>
            <person name="Pfrender M."/>
        </authorList>
    </citation>
    <scope>NUCLEOTIDE SEQUENCE [LARGE SCALE GENOMIC DNA]</scope>
    <source>
        <strain evidence="2 3">Xinb3</strain>
        <tissue evidence="2">Complete organism</tissue>
    </source>
</reference>
<dbReference type="AlphaFoldDB" id="A0A162D4T0"/>
<dbReference type="OrthoDB" id="6377204at2759"/>
<proteinExistence type="predicted"/>
<organism evidence="2 3">
    <name type="scientific">Daphnia magna</name>
    <dbReference type="NCBI Taxonomy" id="35525"/>
    <lineage>
        <taxon>Eukaryota</taxon>
        <taxon>Metazoa</taxon>
        <taxon>Ecdysozoa</taxon>
        <taxon>Arthropoda</taxon>
        <taxon>Crustacea</taxon>
        <taxon>Branchiopoda</taxon>
        <taxon>Diplostraca</taxon>
        <taxon>Cladocera</taxon>
        <taxon>Anomopoda</taxon>
        <taxon>Daphniidae</taxon>
        <taxon>Daphnia</taxon>
    </lineage>
</organism>
<dbReference type="EMBL" id="LRGB01015911">
    <property type="protein sequence ID" value="KZR98764.1"/>
    <property type="molecule type" value="Genomic_DNA"/>
</dbReference>
<evidence type="ECO:0000313" key="3">
    <source>
        <dbReference type="Proteomes" id="UP000076858"/>
    </source>
</evidence>
<accession>A0A162D4T0</accession>
<dbReference type="InterPro" id="IPR050863">
    <property type="entry name" value="CenT-Element_Derived"/>
</dbReference>
<feature type="domain" description="DDE-1" evidence="1">
    <location>
        <begin position="13"/>
        <end position="105"/>
    </location>
</feature>
<keyword evidence="3" id="KW-1185">Reference proteome</keyword>
<dbReference type="PANTHER" id="PTHR19303:SF71">
    <property type="entry name" value="ZINC FINGER PHD-TYPE DOMAIN-CONTAINING PROTEIN"/>
    <property type="match status" value="1"/>
</dbReference>
<gene>
    <name evidence="2" type="ORF">APZ42_005670</name>
</gene>